<reference evidence="1 2" key="1">
    <citation type="submission" date="2017-05" db="EMBL/GenBank/DDBJ databases">
        <authorList>
            <person name="Varghese N."/>
            <person name="Submissions S."/>
        </authorList>
    </citation>
    <scope>NUCLEOTIDE SEQUENCE [LARGE SCALE GENOMIC DNA]</scope>
    <source>
        <strain evidence="1 2">DSM 29734</strain>
    </source>
</reference>
<dbReference type="CDD" id="cd08054">
    <property type="entry name" value="gp6"/>
    <property type="match status" value="1"/>
</dbReference>
<gene>
    <name evidence="1" type="ORF">SAMN06265373_108139</name>
</gene>
<name>A0ABY1PDT4_9RHOB</name>
<keyword evidence="2" id="KW-1185">Reference proteome</keyword>
<dbReference type="NCBIfam" id="TIGR01560">
    <property type="entry name" value="put_DNA_pack"/>
    <property type="match status" value="1"/>
</dbReference>
<dbReference type="InterPro" id="IPR006450">
    <property type="entry name" value="Phage_HK97_gp6-like"/>
</dbReference>
<dbReference type="RefSeq" id="WP_283427438.1">
    <property type="nucleotide sequence ID" value="NZ_FXTY01000008.1"/>
</dbReference>
<protein>
    <recommendedName>
        <fullName evidence="3">Phage gp6-like head-tail connector protein</fullName>
    </recommendedName>
</protein>
<dbReference type="Pfam" id="PF05135">
    <property type="entry name" value="Phage_connect_1"/>
    <property type="match status" value="1"/>
</dbReference>
<evidence type="ECO:0008006" key="3">
    <source>
        <dbReference type="Google" id="ProtNLM"/>
    </source>
</evidence>
<organism evidence="1 2">
    <name type="scientific">Shimia sagamensis</name>
    <dbReference type="NCBI Taxonomy" id="1566352"/>
    <lineage>
        <taxon>Bacteria</taxon>
        <taxon>Pseudomonadati</taxon>
        <taxon>Pseudomonadota</taxon>
        <taxon>Alphaproteobacteria</taxon>
        <taxon>Rhodobacterales</taxon>
        <taxon>Roseobacteraceae</taxon>
    </lineage>
</organism>
<dbReference type="Gene3D" id="1.10.3230.30">
    <property type="entry name" value="Phage gp6-like head-tail connector protein"/>
    <property type="match status" value="1"/>
</dbReference>
<evidence type="ECO:0000313" key="2">
    <source>
        <dbReference type="Proteomes" id="UP001157961"/>
    </source>
</evidence>
<dbReference type="Proteomes" id="UP001157961">
    <property type="component" value="Unassembled WGS sequence"/>
</dbReference>
<sequence length="97" mass="10582">MSKPDLDALKQVVTATDFDDDDDLLTSFLDAACAHVETFLRRNLATDFPGGWPKPIAQAALLLAAHFYEHRGQLSEASESGMPTMVKDLLAGYRSLA</sequence>
<dbReference type="InterPro" id="IPR021146">
    <property type="entry name" value="Phage_gp6-like_head-tail"/>
</dbReference>
<accession>A0ABY1PDT4</accession>
<evidence type="ECO:0000313" key="1">
    <source>
        <dbReference type="EMBL" id="SMP32156.1"/>
    </source>
</evidence>
<proteinExistence type="predicted"/>
<dbReference type="EMBL" id="FXTY01000008">
    <property type="protein sequence ID" value="SMP32156.1"/>
    <property type="molecule type" value="Genomic_DNA"/>
</dbReference>
<comment type="caution">
    <text evidence="1">The sequence shown here is derived from an EMBL/GenBank/DDBJ whole genome shotgun (WGS) entry which is preliminary data.</text>
</comment>